<dbReference type="PANTHER" id="PTHR43624">
    <property type="entry name" value="ELECTRON TRANSFER FLAVOPROTEIN-QUINONE OXIDOREDUCTASE YDIS-RELATED"/>
    <property type="match status" value="1"/>
</dbReference>
<comment type="caution">
    <text evidence="7">The sequence shown here is derived from an EMBL/GenBank/DDBJ whole genome shotgun (WGS) entry which is preliminary data.</text>
</comment>
<evidence type="ECO:0000256" key="2">
    <source>
        <dbReference type="ARBA" id="ARBA00006796"/>
    </source>
</evidence>
<evidence type="ECO:0000256" key="5">
    <source>
        <dbReference type="ARBA" id="ARBA00023002"/>
    </source>
</evidence>
<dbReference type="Gene3D" id="3.30.9.10">
    <property type="entry name" value="D-Amino Acid Oxidase, subunit A, domain 2"/>
    <property type="match status" value="1"/>
</dbReference>
<evidence type="ECO:0000313" key="8">
    <source>
        <dbReference type="Proteomes" id="UP001595939"/>
    </source>
</evidence>
<sequence length="393" mass="41340">MRKLRIQASINAPGRDACEKPSWALSAGQPPAVSQQPGTVYAHVGQSFASRAYDVLIVGAGRMGAALAWQLRQRAPHLSLLLAEEGGLPNEEGATILASGVWHSDVPDEQRERAERTRALLGERLQPCGVLTLSEQGGVPPSVPYPASLADAAVLPGLRLDPRGGVYSPASVTLDAGQQAVRLGADLMLNVRCELRGGGQVALHRLSVTNTHQVVVDHTVTVTAAQVVIASGAAGPHLIENGLGQPTRHRQAYRQLPRLNVPSGPDSPVVRACGFVLRPHSGGYVVTPPILHPDPWGYQPVGGRLAGVPVGLRREVVDSLLPHLEALPALASEALVVGRSSADIPGAWLALPEGGWPRWDRLDEQHVLLLGGPHADLTGLAVAEELAEALAQG</sequence>
<keyword evidence="5" id="KW-0560">Oxidoreductase</keyword>
<dbReference type="PANTHER" id="PTHR43624:SF2">
    <property type="entry name" value="ELECTRON TRANSFER FLAVOPROTEIN-QUINONE OXIDOREDUCTASE YDIS-RELATED"/>
    <property type="match status" value="1"/>
</dbReference>
<dbReference type="Pfam" id="PF01266">
    <property type="entry name" value="DAO"/>
    <property type="match status" value="1"/>
</dbReference>
<dbReference type="RefSeq" id="WP_380130135.1">
    <property type="nucleotide sequence ID" value="NZ_JBHSEG010000019.1"/>
</dbReference>
<reference evidence="8" key="1">
    <citation type="journal article" date="2019" name="Int. J. Syst. Evol. Microbiol.">
        <title>The Global Catalogue of Microorganisms (GCM) 10K type strain sequencing project: providing services to taxonomists for standard genome sequencing and annotation.</title>
        <authorList>
            <consortium name="The Broad Institute Genomics Platform"/>
            <consortium name="The Broad Institute Genome Sequencing Center for Infectious Disease"/>
            <person name="Wu L."/>
            <person name="Ma J."/>
        </authorList>
    </citation>
    <scope>NUCLEOTIDE SEQUENCE [LARGE SCALE GENOMIC DNA]</scope>
    <source>
        <strain evidence="8">CCUG 39970</strain>
    </source>
</reference>
<evidence type="ECO:0000313" key="7">
    <source>
        <dbReference type="EMBL" id="MFC4456335.1"/>
    </source>
</evidence>
<dbReference type="EMBL" id="JBHSEG010000019">
    <property type="protein sequence ID" value="MFC4456335.1"/>
    <property type="molecule type" value="Genomic_DNA"/>
</dbReference>
<feature type="domain" description="FAD dependent oxidoreductase" evidence="6">
    <location>
        <begin position="54"/>
        <end position="286"/>
    </location>
</feature>
<dbReference type="InterPro" id="IPR036188">
    <property type="entry name" value="FAD/NAD-bd_sf"/>
</dbReference>
<dbReference type="InterPro" id="IPR006076">
    <property type="entry name" value="FAD-dep_OxRdtase"/>
</dbReference>
<dbReference type="SUPFAM" id="SSF51905">
    <property type="entry name" value="FAD/NAD(P)-binding domain"/>
    <property type="match status" value="1"/>
</dbReference>
<comment type="similarity">
    <text evidence="2">Belongs to the ETF-QO/FixC family.</text>
</comment>
<dbReference type="Gene3D" id="3.50.50.60">
    <property type="entry name" value="FAD/NAD(P)-binding domain"/>
    <property type="match status" value="1"/>
</dbReference>
<dbReference type="InterPro" id="IPR039651">
    <property type="entry name" value="FixC-like"/>
</dbReference>
<comment type="cofactor">
    <cofactor evidence="1">
        <name>FAD</name>
        <dbReference type="ChEBI" id="CHEBI:57692"/>
    </cofactor>
</comment>
<accession>A0ABV8YBF9</accession>
<protein>
    <submittedName>
        <fullName evidence="7">FAD-dependent oxidoreductase</fullName>
    </submittedName>
</protein>
<keyword evidence="8" id="KW-1185">Reference proteome</keyword>
<gene>
    <name evidence="7" type="ORF">ACFO0P_21370</name>
</gene>
<dbReference type="Proteomes" id="UP001595939">
    <property type="component" value="Unassembled WGS sequence"/>
</dbReference>
<keyword evidence="3" id="KW-0285">Flavoprotein</keyword>
<proteinExistence type="inferred from homology"/>
<keyword evidence="4" id="KW-0274">FAD</keyword>
<evidence type="ECO:0000256" key="1">
    <source>
        <dbReference type="ARBA" id="ARBA00001974"/>
    </source>
</evidence>
<evidence type="ECO:0000259" key="6">
    <source>
        <dbReference type="Pfam" id="PF01266"/>
    </source>
</evidence>
<organism evidence="7 8">
    <name type="scientific">Deinococcus sonorensis</name>
    <dbReference type="NCBI Taxonomy" id="309891"/>
    <lineage>
        <taxon>Bacteria</taxon>
        <taxon>Thermotogati</taxon>
        <taxon>Deinococcota</taxon>
        <taxon>Deinococci</taxon>
        <taxon>Deinococcales</taxon>
        <taxon>Deinococcaceae</taxon>
        <taxon>Deinococcus</taxon>
    </lineage>
</organism>
<name>A0ABV8YBF9_9DEIO</name>
<evidence type="ECO:0000256" key="3">
    <source>
        <dbReference type="ARBA" id="ARBA00022630"/>
    </source>
</evidence>
<evidence type="ECO:0000256" key="4">
    <source>
        <dbReference type="ARBA" id="ARBA00022827"/>
    </source>
</evidence>